<accession>A0ABV6IEP2</accession>
<comment type="caution">
    <text evidence="1">The sequence shown here is derived from an EMBL/GenBank/DDBJ whole genome shotgun (WGS) entry which is preliminary data.</text>
</comment>
<dbReference type="RefSeq" id="WP_390210876.1">
    <property type="nucleotide sequence ID" value="NZ_JBHLXJ010000007.1"/>
</dbReference>
<evidence type="ECO:0000313" key="2">
    <source>
        <dbReference type="Proteomes" id="UP001589844"/>
    </source>
</evidence>
<dbReference type="EMBL" id="JBHLXJ010000007">
    <property type="protein sequence ID" value="MFC0349334.1"/>
    <property type="molecule type" value="Genomic_DNA"/>
</dbReference>
<reference evidence="1 2" key="1">
    <citation type="submission" date="2024-09" db="EMBL/GenBank/DDBJ databases">
        <authorList>
            <person name="Sun Q."/>
            <person name="Mori K."/>
        </authorList>
    </citation>
    <scope>NUCLEOTIDE SEQUENCE [LARGE SCALE GENOMIC DNA]</scope>
    <source>
        <strain evidence="1 2">CCM 8677</strain>
    </source>
</reference>
<sequence>MNNIESRKNDILTFEEIKLLLGQDESFKSKVSFAVEDVPEGLRVLIPYAEVWGLSDDWTRENFLTCTPALLKQNLKNIVVRFDNQLDDWLAGEEALSSEPTDAYIAFSAMRMSADFI</sequence>
<gene>
    <name evidence="1" type="ORF">ACFFJH_05915</name>
</gene>
<evidence type="ECO:0000313" key="1">
    <source>
        <dbReference type="EMBL" id="MFC0349334.1"/>
    </source>
</evidence>
<protein>
    <submittedName>
        <fullName evidence="1">Uncharacterized protein</fullName>
    </submittedName>
</protein>
<dbReference type="Proteomes" id="UP001589844">
    <property type="component" value="Unassembled WGS sequence"/>
</dbReference>
<proteinExistence type="predicted"/>
<keyword evidence="2" id="KW-1185">Reference proteome</keyword>
<name>A0ABV6IEP2_9BURK</name>
<organism evidence="1 2">
    <name type="scientific">Undibacterium danionis</name>
    <dbReference type="NCBI Taxonomy" id="1812100"/>
    <lineage>
        <taxon>Bacteria</taxon>
        <taxon>Pseudomonadati</taxon>
        <taxon>Pseudomonadota</taxon>
        <taxon>Betaproteobacteria</taxon>
        <taxon>Burkholderiales</taxon>
        <taxon>Oxalobacteraceae</taxon>
        <taxon>Undibacterium</taxon>
    </lineage>
</organism>